<proteinExistence type="predicted"/>
<feature type="region of interest" description="Disordered" evidence="1">
    <location>
        <begin position="28"/>
        <end position="49"/>
    </location>
</feature>
<dbReference type="Ensembl" id="ENSPSNT00000006914.1">
    <property type="protein sequence ID" value="ENSPSNP00000006059.1"/>
    <property type="gene ID" value="ENSPSNG00000004538.1"/>
</dbReference>
<dbReference type="GeneTree" id="ENSGT01010000222906"/>
<protein>
    <submittedName>
        <fullName evidence="2">Uncharacterized protein</fullName>
    </submittedName>
</protein>
<sequence length="68" mass="8279">MRNNHNQLHLFTSNRPKMTHRILLSQPHSTRYRSYPHPNPLKLHRSYRSNNRPRPYILYTVLSSKLEL</sequence>
<dbReference type="Proteomes" id="UP000694554">
    <property type="component" value="Chromosome 1"/>
</dbReference>
<dbReference type="AlphaFoldDB" id="A0A8C9B7U1"/>
<evidence type="ECO:0000256" key="1">
    <source>
        <dbReference type="SAM" id="MobiDB-lite"/>
    </source>
</evidence>
<accession>A0A8C9B7U1</accession>
<evidence type="ECO:0000313" key="3">
    <source>
        <dbReference type="Proteomes" id="UP000694554"/>
    </source>
</evidence>
<name>A0A8C9B7U1_PHOSS</name>
<reference evidence="2" key="1">
    <citation type="submission" date="2019-08" db="EMBL/GenBank/DDBJ databases">
        <title>Phocoena sinus (Vaquita) genome, mPhoSin1, primary haplotype.</title>
        <authorList>
            <person name="Morin P."/>
            <person name="Mountcastle J."/>
            <person name="Fungtammasan C."/>
            <person name="Rhie A."/>
            <person name="Rojas-Bracho L."/>
            <person name="Smith C.R."/>
            <person name="Taylor B.L."/>
            <person name="Gulland F.M.D."/>
            <person name="Musser W."/>
            <person name="Houck M."/>
            <person name="Haase B."/>
            <person name="Paez S."/>
            <person name="Howe K."/>
            <person name="Torrance J."/>
            <person name="Formenti G."/>
            <person name="Phillippy A."/>
            <person name="Ryder O."/>
            <person name="Jarvis E.D."/>
            <person name="Fedrigo O."/>
        </authorList>
    </citation>
    <scope>NUCLEOTIDE SEQUENCE [LARGE SCALE GENOMIC DNA]</scope>
</reference>
<organism evidence="2 3">
    <name type="scientific">Phocoena sinus</name>
    <name type="common">Vaquita</name>
    <dbReference type="NCBI Taxonomy" id="42100"/>
    <lineage>
        <taxon>Eukaryota</taxon>
        <taxon>Metazoa</taxon>
        <taxon>Chordata</taxon>
        <taxon>Craniata</taxon>
        <taxon>Vertebrata</taxon>
        <taxon>Euteleostomi</taxon>
        <taxon>Mammalia</taxon>
        <taxon>Eutheria</taxon>
        <taxon>Laurasiatheria</taxon>
        <taxon>Artiodactyla</taxon>
        <taxon>Whippomorpha</taxon>
        <taxon>Cetacea</taxon>
        <taxon>Odontoceti</taxon>
        <taxon>Phocoenidae</taxon>
        <taxon>Phocoena</taxon>
    </lineage>
</organism>
<keyword evidence="3" id="KW-1185">Reference proteome</keyword>
<reference evidence="2" key="2">
    <citation type="submission" date="2025-08" db="UniProtKB">
        <authorList>
            <consortium name="Ensembl"/>
        </authorList>
    </citation>
    <scope>IDENTIFICATION</scope>
</reference>
<reference evidence="2" key="3">
    <citation type="submission" date="2025-09" db="UniProtKB">
        <authorList>
            <consortium name="Ensembl"/>
        </authorList>
    </citation>
    <scope>IDENTIFICATION</scope>
</reference>
<evidence type="ECO:0000313" key="2">
    <source>
        <dbReference type="Ensembl" id="ENSPSNP00000006059.1"/>
    </source>
</evidence>